<evidence type="ECO:0000256" key="8">
    <source>
        <dbReference type="ARBA" id="ARBA00023242"/>
    </source>
</evidence>
<keyword evidence="8" id="KW-0539">Nucleus</keyword>
<feature type="domain" description="Nudix hydrolase" evidence="24">
    <location>
        <begin position="34"/>
        <end position="178"/>
    </location>
</feature>
<evidence type="ECO:0000256" key="16">
    <source>
        <dbReference type="ARBA" id="ARBA00030634"/>
    </source>
</evidence>
<evidence type="ECO:0000313" key="25">
    <source>
        <dbReference type="EMBL" id="TFK28534.1"/>
    </source>
</evidence>
<comment type="catalytic activity">
    <reaction evidence="22">
        <text>N(6)-methyl-dATP + H2O = N(6)-methyl-dAMP + diphosphate + H(+)</text>
        <dbReference type="Rhea" id="RHEA:67604"/>
        <dbReference type="ChEBI" id="CHEBI:15377"/>
        <dbReference type="ChEBI" id="CHEBI:15378"/>
        <dbReference type="ChEBI" id="CHEBI:33019"/>
        <dbReference type="ChEBI" id="CHEBI:169976"/>
        <dbReference type="ChEBI" id="CHEBI:172872"/>
    </reaction>
    <physiologicalReaction direction="left-to-right" evidence="22">
        <dbReference type="Rhea" id="RHEA:67605"/>
    </physiologicalReaction>
</comment>
<evidence type="ECO:0000256" key="18">
    <source>
        <dbReference type="ARBA" id="ARBA00031927"/>
    </source>
</evidence>
<evidence type="ECO:0000259" key="24">
    <source>
        <dbReference type="PROSITE" id="PS51462"/>
    </source>
</evidence>
<sequence>MPEDLNVIPPGLKGNLVHYISGGEEGSLWKEYTNVRYYTNAFVVQGQKILLGHKKRGWGQEKYNGFGGKVDAGETSLEAAKRELKEEAGIDAPLEHAGILLFLTDGVDWAFHIDIYRADSYSGEVQESEEMKPEWFSTLPEGTDGLSSIPYSKMWETDECWLPLVIANKPFVGRADFVGDKDKSKPYKWWYGVLKDEEAFDV</sequence>
<dbReference type="GO" id="GO:0042262">
    <property type="term" value="P:DNA protection"/>
    <property type="evidence" value="ECO:0007669"/>
    <property type="project" value="InterPro"/>
</dbReference>
<dbReference type="InterPro" id="IPR015797">
    <property type="entry name" value="NUDIX_hydrolase-like_dom_sf"/>
</dbReference>
<comment type="catalytic activity">
    <reaction evidence="21">
        <text>O(6)-methyl-dGTP + H2O = O(6)-methyl-dGMP + diphosphate + H(+)</text>
        <dbReference type="Rhea" id="RHEA:67600"/>
        <dbReference type="ChEBI" id="CHEBI:15377"/>
        <dbReference type="ChEBI" id="CHEBI:15378"/>
        <dbReference type="ChEBI" id="CHEBI:33019"/>
        <dbReference type="ChEBI" id="CHEBI:169974"/>
        <dbReference type="ChEBI" id="CHEBI:169975"/>
    </reaction>
    <physiologicalReaction direction="left-to-right" evidence="21">
        <dbReference type="Rhea" id="RHEA:67601"/>
    </physiologicalReaction>
</comment>
<comment type="catalytic activity">
    <reaction evidence="20">
        <text>N(6)-methyl-ATP + H2O = N(6)-methyl-AMP + diphosphate + H(+)</text>
        <dbReference type="Rhea" id="RHEA:67608"/>
        <dbReference type="ChEBI" id="CHEBI:15377"/>
        <dbReference type="ChEBI" id="CHEBI:15378"/>
        <dbReference type="ChEBI" id="CHEBI:33019"/>
        <dbReference type="ChEBI" id="CHEBI:144842"/>
        <dbReference type="ChEBI" id="CHEBI:172873"/>
    </reaction>
    <physiologicalReaction direction="left-to-right" evidence="20">
        <dbReference type="Rhea" id="RHEA:67609"/>
    </physiologicalReaction>
</comment>
<evidence type="ECO:0000256" key="20">
    <source>
        <dbReference type="ARBA" id="ARBA00048002"/>
    </source>
</evidence>
<dbReference type="GO" id="GO:0005737">
    <property type="term" value="C:cytoplasm"/>
    <property type="evidence" value="ECO:0007669"/>
    <property type="project" value="TreeGrafter"/>
</dbReference>
<dbReference type="InterPro" id="IPR000086">
    <property type="entry name" value="NUDIX_hydrolase_dom"/>
</dbReference>
<evidence type="ECO:0000256" key="19">
    <source>
        <dbReference type="ARBA" id="ARBA00032071"/>
    </source>
</evidence>
<comment type="catalytic activity">
    <reaction evidence="9">
        <text>8-oxo-dATP + H2O = 8-oxo-dAMP + diphosphate + H(+)</text>
        <dbReference type="Rhea" id="RHEA:65396"/>
        <dbReference type="ChEBI" id="CHEBI:15377"/>
        <dbReference type="ChEBI" id="CHEBI:15378"/>
        <dbReference type="ChEBI" id="CHEBI:33019"/>
        <dbReference type="ChEBI" id="CHEBI:71361"/>
        <dbReference type="ChEBI" id="CHEBI:172871"/>
    </reaction>
    <physiologicalReaction direction="left-to-right" evidence="9">
        <dbReference type="Rhea" id="RHEA:65397"/>
    </physiologicalReaction>
</comment>
<dbReference type="InterPro" id="IPR003563">
    <property type="entry name" value="8ODP"/>
</dbReference>
<evidence type="ECO:0000256" key="14">
    <source>
        <dbReference type="ARBA" id="ARBA00026218"/>
    </source>
</evidence>
<dbReference type="PROSITE" id="PS00893">
    <property type="entry name" value="NUDIX_BOX"/>
    <property type="match status" value="1"/>
</dbReference>
<dbReference type="STRING" id="230819.A0A5C3L677"/>
<proteinExistence type="inferred from homology"/>
<protein>
    <recommendedName>
        <fullName evidence="14">Oxidized purine nucleoside triphosphate hydrolase</fullName>
        <ecNumber evidence="13">3.6.1.56</ecNumber>
    </recommendedName>
    <alternativeName>
        <fullName evidence="18">2-hydroxy-dATP diphosphatase</fullName>
    </alternativeName>
    <alternativeName>
        <fullName evidence="17">7,8-dihydro-8-oxoguanine triphosphatase</fullName>
    </alternativeName>
    <alternativeName>
        <fullName evidence="16">8-oxo-dGTPase</fullName>
    </alternativeName>
    <alternativeName>
        <fullName evidence="19">Methylated purine nucleoside triphosphate hydrolase</fullName>
    </alternativeName>
    <alternativeName>
        <fullName evidence="15">Nucleoside diphosphate-linked moiety X motif 1</fullName>
    </alternativeName>
</protein>
<comment type="cofactor">
    <cofactor evidence="1">
        <name>Mg(2+)</name>
        <dbReference type="ChEBI" id="CHEBI:18420"/>
    </cofactor>
</comment>
<dbReference type="AlphaFoldDB" id="A0A5C3L677"/>
<evidence type="ECO:0000256" key="17">
    <source>
        <dbReference type="ARBA" id="ARBA00030682"/>
    </source>
</evidence>
<organism evidence="25 26">
    <name type="scientific">Coprinopsis marcescibilis</name>
    <name type="common">Agaric fungus</name>
    <name type="synonym">Psathyrella marcescibilis</name>
    <dbReference type="NCBI Taxonomy" id="230819"/>
    <lineage>
        <taxon>Eukaryota</taxon>
        <taxon>Fungi</taxon>
        <taxon>Dikarya</taxon>
        <taxon>Basidiomycota</taxon>
        <taxon>Agaricomycotina</taxon>
        <taxon>Agaricomycetes</taxon>
        <taxon>Agaricomycetidae</taxon>
        <taxon>Agaricales</taxon>
        <taxon>Agaricineae</taxon>
        <taxon>Psathyrellaceae</taxon>
        <taxon>Coprinopsis</taxon>
    </lineage>
</organism>
<accession>A0A5C3L677</accession>
<comment type="subcellular location">
    <subcellularLocation>
        <location evidence="2">Nucleus</location>
    </subcellularLocation>
</comment>
<keyword evidence="26" id="KW-1185">Reference proteome</keyword>
<name>A0A5C3L677_COPMA</name>
<dbReference type="Pfam" id="PF00293">
    <property type="entry name" value="NUDIX"/>
    <property type="match status" value="1"/>
</dbReference>
<dbReference type="SUPFAM" id="SSF55811">
    <property type="entry name" value="Nudix"/>
    <property type="match status" value="1"/>
</dbReference>
<evidence type="ECO:0000256" key="23">
    <source>
        <dbReference type="ARBA" id="ARBA00053094"/>
    </source>
</evidence>
<evidence type="ECO:0000256" key="22">
    <source>
        <dbReference type="ARBA" id="ARBA00049032"/>
    </source>
</evidence>
<dbReference type="Gene3D" id="3.90.79.10">
    <property type="entry name" value="Nucleoside Triphosphate Pyrophosphohydrolase"/>
    <property type="match status" value="1"/>
</dbReference>
<dbReference type="InterPro" id="IPR020084">
    <property type="entry name" value="NUDIX_hydrolase_CS"/>
</dbReference>
<evidence type="ECO:0000256" key="13">
    <source>
        <dbReference type="ARBA" id="ARBA00026103"/>
    </source>
</evidence>
<dbReference type="GO" id="GO:0008828">
    <property type="term" value="F:dATP diphosphatase activity"/>
    <property type="evidence" value="ECO:0007669"/>
    <property type="project" value="UniProtKB-EC"/>
</dbReference>
<dbReference type="OrthoDB" id="447842at2759"/>
<evidence type="ECO:0000256" key="1">
    <source>
        <dbReference type="ARBA" id="ARBA00001946"/>
    </source>
</evidence>
<dbReference type="EC" id="3.6.1.56" evidence="13"/>
<evidence type="ECO:0000256" key="6">
    <source>
        <dbReference type="ARBA" id="ARBA00022801"/>
    </source>
</evidence>
<evidence type="ECO:0000256" key="3">
    <source>
        <dbReference type="ARBA" id="ARBA00005582"/>
    </source>
</evidence>
<comment type="subunit">
    <text evidence="4">Monomer.</text>
</comment>
<keyword evidence="7" id="KW-0460">Magnesium</keyword>
<dbReference type="GO" id="GO:0005634">
    <property type="term" value="C:nucleus"/>
    <property type="evidence" value="ECO:0007669"/>
    <property type="project" value="UniProtKB-SubCell"/>
</dbReference>
<keyword evidence="5" id="KW-0479">Metal-binding</keyword>
<evidence type="ECO:0000256" key="2">
    <source>
        <dbReference type="ARBA" id="ARBA00004123"/>
    </source>
</evidence>
<comment type="catalytic activity">
    <reaction evidence="10">
        <text>2-oxo-dATP + H2O = 2-oxo-dAMP + diphosphate + H(+)</text>
        <dbReference type="Rhea" id="RHEA:31583"/>
        <dbReference type="ChEBI" id="CHEBI:15377"/>
        <dbReference type="ChEBI" id="CHEBI:15378"/>
        <dbReference type="ChEBI" id="CHEBI:33019"/>
        <dbReference type="ChEBI" id="CHEBI:63212"/>
        <dbReference type="ChEBI" id="CHEBI:77897"/>
        <dbReference type="EC" id="3.6.1.56"/>
    </reaction>
    <physiologicalReaction direction="left-to-right" evidence="10">
        <dbReference type="Rhea" id="RHEA:31584"/>
    </physiologicalReaction>
</comment>
<reference evidence="25 26" key="1">
    <citation type="journal article" date="2019" name="Nat. Ecol. Evol.">
        <title>Megaphylogeny resolves global patterns of mushroom evolution.</title>
        <authorList>
            <person name="Varga T."/>
            <person name="Krizsan K."/>
            <person name="Foldi C."/>
            <person name="Dima B."/>
            <person name="Sanchez-Garcia M."/>
            <person name="Sanchez-Ramirez S."/>
            <person name="Szollosi G.J."/>
            <person name="Szarkandi J.G."/>
            <person name="Papp V."/>
            <person name="Albert L."/>
            <person name="Andreopoulos W."/>
            <person name="Angelini C."/>
            <person name="Antonin V."/>
            <person name="Barry K.W."/>
            <person name="Bougher N.L."/>
            <person name="Buchanan P."/>
            <person name="Buyck B."/>
            <person name="Bense V."/>
            <person name="Catcheside P."/>
            <person name="Chovatia M."/>
            <person name="Cooper J."/>
            <person name="Damon W."/>
            <person name="Desjardin D."/>
            <person name="Finy P."/>
            <person name="Geml J."/>
            <person name="Haridas S."/>
            <person name="Hughes K."/>
            <person name="Justo A."/>
            <person name="Karasinski D."/>
            <person name="Kautmanova I."/>
            <person name="Kiss B."/>
            <person name="Kocsube S."/>
            <person name="Kotiranta H."/>
            <person name="LaButti K.M."/>
            <person name="Lechner B.E."/>
            <person name="Liimatainen K."/>
            <person name="Lipzen A."/>
            <person name="Lukacs Z."/>
            <person name="Mihaltcheva S."/>
            <person name="Morgado L.N."/>
            <person name="Niskanen T."/>
            <person name="Noordeloos M.E."/>
            <person name="Ohm R.A."/>
            <person name="Ortiz-Santana B."/>
            <person name="Ovrebo C."/>
            <person name="Racz N."/>
            <person name="Riley R."/>
            <person name="Savchenko A."/>
            <person name="Shiryaev A."/>
            <person name="Soop K."/>
            <person name="Spirin V."/>
            <person name="Szebenyi C."/>
            <person name="Tomsovsky M."/>
            <person name="Tulloss R.E."/>
            <person name="Uehling J."/>
            <person name="Grigoriev I.V."/>
            <person name="Vagvolgyi C."/>
            <person name="Papp T."/>
            <person name="Martin F.M."/>
            <person name="Miettinen O."/>
            <person name="Hibbett D.S."/>
            <person name="Nagy L.G."/>
        </authorList>
    </citation>
    <scope>NUCLEOTIDE SEQUENCE [LARGE SCALE GENOMIC DNA]</scope>
    <source>
        <strain evidence="25 26">CBS 121175</strain>
    </source>
</reference>
<gene>
    <name evidence="25" type="ORF">FA15DRAFT_633793</name>
</gene>
<keyword evidence="6" id="KW-0378">Hydrolase</keyword>
<comment type="similarity">
    <text evidence="3">Belongs to the Nudix hydrolase family.</text>
</comment>
<evidence type="ECO:0000256" key="5">
    <source>
        <dbReference type="ARBA" id="ARBA00022723"/>
    </source>
</evidence>
<dbReference type="GO" id="GO:0008413">
    <property type="term" value="F:8-oxo-7,8-dihydroguanosine triphosphate pyrophosphatase activity"/>
    <property type="evidence" value="ECO:0007669"/>
    <property type="project" value="InterPro"/>
</dbReference>
<evidence type="ECO:0000256" key="9">
    <source>
        <dbReference type="ARBA" id="ARBA00024448"/>
    </source>
</evidence>
<dbReference type="Proteomes" id="UP000307440">
    <property type="component" value="Unassembled WGS sequence"/>
</dbReference>
<dbReference type="PRINTS" id="PR01403">
    <property type="entry name" value="8OXTPHPHTASE"/>
</dbReference>
<dbReference type="PANTHER" id="PTHR43758:SF2">
    <property type="entry name" value="OXIDIZED PURINE NUCLEOSIDE TRIPHOSPHATE HYDROLASE"/>
    <property type="match status" value="1"/>
</dbReference>
<evidence type="ECO:0000313" key="26">
    <source>
        <dbReference type="Proteomes" id="UP000307440"/>
    </source>
</evidence>
<dbReference type="PROSITE" id="PS51462">
    <property type="entry name" value="NUDIX"/>
    <property type="match status" value="1"/>
</dbReference>
<dbReference type="EMBL" id="ML210155">
    <property type="protein sequence ID" value="TFK28534.1"/>
    <property type="molecule type" value="Genomic_DNA"/>
</dbReference>
<evidence type="ECO:0000256" key="10">
    <source>
        <dbReference type="ARBA" id="ARBA00024459"/>
    </source>
</evidence>
<evidence type="ECO:0000256" key="15">
    <source>
        <dbReference type="ARBA" id="ARBA00029673"/>
    </source>
</evidence>
<comment type="catalytic activity">
    <reaction evidence="11">
        <text>8-oxo-dGTP + H2O = 8-oxo-dGMP + diphosphate + H(+)</text>
        <dbReference type="Rhea" id="RHEA:31575"/>
        <dbReference type="ChEBI" id="CHEBI:15377"/>
        <dbReference type="ChEBI" id="CHEBI:15378"/>
        <dbReference type="ChEBI" id="CHEBI:33019"/>
        <dbReference type="ChEBI" id="CHEBI:63224"/>
        <dbReference type="ChEBI" id="CHEBI:77896"/>
    </reaction>
    <physiologicalReaction direction="left-to-right" evidence="11">
        <dbReference type="Rhea" id="RHEA:31576"/>
    </physiologicalReaction>
</comment>
<dbReference type="PANTHER" id="PTHR43758">
    <property type="entry name" value="7,8-DIHYDRO-8-OXOGUANINE TRIPHOSPHATASE"/>
    <property type="match status" value="1"/>
</dbReference>
<evidence type="ECO:0000256" key="12">
    <source>
        <dbReference type="ARBA" id="ARBA00024596"/>
    </source>
</evidence>
<dbReference type="CDD" id="cd03427">
    <property type="entry name" value="NUDIX_MTH1_Nudt1"/>
    <property type="match status" value="1"/>
</dbReference>
<evidence type="ECO:0000256" key="11">
    <source>
        <dbReference type="ARBA" id="ARBA00024486"/>
    </source>
</evidence>
<comment type="catalytic activity">
    <reaction evidence="12">
        <text>2-oxo-ATP + H2O = 2-oxo-AMP + diphosphate + H(+)</text>
        <dbReference type="Rhea" id="RHEA:67392"/>
        <dbReference type="ChEBI" id="CHEBI:15377"/>
        <dbReference type="ChEBI" id="CHEBI:15378"/>
        <dbReference type="ChEBI" id="CHEBI:33019"/>
        <dbReference type="ChEBI" id="CHEBI:71395"/>
        <dbReference type="ChEBI" id="CHEBI:172878"/>
    </reaction>
    <physiologicalReaction direction="left-to-right" evidence="12">
        <dbReference type="Rhea" id="RHEA:67393"/>
    </physiologicalReaction>
</comment>
<evidence type="ECO:0000256" key="21">
    <source>
        <dbReference type="ARBA" id="ARBA00048894"/>
    </source>
</evidence>
<evidence type="ECO:0000256" key="7">
    <source>
        <dbReference type="ARBA" id="ARBA00022842"/>
    </source>
</evidence>
<dbReference type="GO" id="GO:0046872">
    <property type="term" value="F:metal ion binding"/>
    <property type="evidence" value="ECO:0007669"/>
    <property type="project" value="UniProtKB-KW"/>
</dbReference>
<comment type="function">
    <text evidence="23">Oxidized purine nucleoside triphosphate hydrolase which is a prominent sanitizer of the oxidized nucleotide pool. Catalyzes the hydrolysis of 2-oxo-dATP (2-hydroxy-dATP) into 2-oxo-dAMP. Also has a significant hydrolase activity toward 2-oxo-ATP, 8-oxo-dGTP and 8-oxo-dATP. Through the hydrolysis of oxidized purine nucleoside triphosphates, prevents their incorporation into DNA and the subsequent transversions A:T to C:G and G:C to T:A. Also catalyzes the hydrolysis of methylated purine nucleoside triphosphate preventing their integration into DNA. Through this antimutagenic activity protects cells from oxidative stress.</text>
</comment>
<evidence type="ECO:0000256" key="4">
    <source>
        <dbReference type="ARBA" id="ARBA00011245"/>
    </source>
</evidence>